<reference evidence="1 2" key="1">
    <citation type="submission" date="2019-03" db="EMBL/GenBank/DDBJ databases">
        <title>Arthrobacter sp. nov., an bacterium isolated from biocrust in Mu Us Desert.</title>
        <authorList>
            <person name="Lixiong L."/>
        </authorList>
    </citation>
    <scope>NUCLEOTIDE SEQUENCE [LARGE SCALE GENOMIC DNA]</scope>
    <source>
        <strain evidence="1 2">SLN-3</strain>
    </source>
</reference>
<accession>A0A4R5TXJ3</accession>
<sequence length="287" mass="31140">MVLADPDGVRTDLPLQPGSRLGYRTLGPAGVRYCLGSYRVRDAESRTHVPCPRRAEAERGYQCGPCFAQDDLRFMHDFHRSGIAPEGLRRYLDEPHWLYVATFADGATKVGTASAKRKRGRLVEQGAVTASYVALADNGRVVRVLEDEVTRSVGLPQAVRSAAKAEALRRPLPPERLAGINAGFAESARRLLREGMELEGFTVVTEEFDPPPSWQEVLTAGGVQPYPGDLESGDHGFVVGPLLGSCALVSLDGAPLRFLADLSRLKGRRIAPGDYTTAVPAVQESLF</sequence>
<dbReference type="InterPro" id="IPR021246">
    <property type="entry name" value="DUF2797"/>
</dbReference>
<dbReference type="Pfam" id="PF10977">
    <property type="entry name" value="DUF2797"/>
    <property type="match status" value="1"/>
</dbReference>
<proteinExistence type="predicted"/>
<evidence type="ECO:0000313" key="1">
    <source>
        <dbReference type="EMBL" id="TDK25916.1"/>
    </source>
</evidence>
<name>A0A4R5TXJ3_9MICC</name>
<protein>
    <submittedName>
        <fullName evidence="1">DUF2797 domain-containing protein</fullName>
    </submittedName>
</protein>
<evidence type="ECO:0000313" key="2">
    <source>
        <dbReference type="Proteomes" id="UP000295411"/>
    </source>
</evidence>
<gene>
    <name evidence="1" type="ORF">E2F48_10265</name>
</gene>
<dbReference type="AlphaFoldDB" id="A0A4R5TXJ3"/>
<keyword evidence="2" id="KW-1185">Reference proteome</keyword>
<comment type="caution">
    <text evidence="1">The sequence shown here is derived from an EMBL/GenBank/DDBJ whole genome shotgun (WGS) entry which is preliminary data.</text>
</comment>
<dbReference type="Proteomes" id="UP000295411">
    <property type="component" value="Unassembled WGS sequence"/>
</dbReference>
<dbReference type="EMBL" id="SMTK01000003">
    <property type="protein sequence ID" value="TDK25916.1"/>
    <property type="molecule type" value="Genomic_DNA"/>
</dbReference>
<dbReference type="OrthoDB" id="4876946at2"/>
<organism evidence="1 2">
    <name type="scientific">Arthrobacter crusticola</name>
    <dbReference type="NCBI Taxonomy" id="2547960"/>
    <lineage>
        <taxon>Bacteria</taxon>
        <taxon>Bacillati</taxon>
        <taxon>Actinomycetota</taxon>
        <taxon>Actinomycetes</taxon>
        <taxon>Micrococcales</taxon>
        <taxon>Micrococcaceae</taxon>
        <taxon>Arthrobacter</taxon>
    </lineage>
</organism>